<dbReference type="SUPFAM" id="SSF48403">
    <property type="entry name" value="Ankyrin repeat"/>
    <property type="match status" value="2"/>
</dbReference>
<dbReference type="InterPro" id="IPR002110">
    <property type="entry name" value="Ankyrin_rpt"/>
</dbReference>
<feature type="domain" description="PGG" evidence="3">
    <location>
        <begin position="458"/>
        <end position="568"/>
    </location>
</feature>
<comment type="caution">
    <text evidence="4">The sequence shown here is derived from an EMBL/GenBank/DDBJ whole genome shotgun (WGS) entry which is preliminary data.</text>
</comment>
<feature type="repeat" description="ANK" evidence="1">
    <location>
        <begin position="155"/>
        <end position="187"/>
    </location>
</feature>
<dbReference type="Pfam" id="PF12796">
    <property type="entry name" value="Ank_2"/>
    <property type="match status" value="1"/>
</dbReference>
<dbReference type="Pfam" id="PF13962">
    <property type="entry name" value="PGG"/>
    <property type="match status" value="1"/>
</dbReference>
<dbReference type="OrthoDB" id="1925304at2759"/>
<organism evidence="4 5">
    <name type="scientific">Artemisia annua</name>
    <name type="common">Sweet wormwood</name>
    <dbReference type="NCBI Taxonomy" id="35608"/>
    <lineage>
        <taxon>Eukaryota</taxon>
        <taxon>Viridiplantae</taxon>
        <taxon>Streptophyta</taxon>
        <taxon>Embryophyta</taxon>
        <taxon>Tracheophyta</taxon>
        <taxon>Spermatophyta</taxon>
        <taxon>Magnoliopsida</taxon>
        <taxon>eudicotyledons</taxon>
        <taxon>Gunneridae</taxon>
        <taxon>Pentapetalae</taxon>
        <taxon>asterids</taxon>
        <taxon>campanulids</taxon>
        <taxon>Asterales</taxon>
        <taxon>Asteraceae</taxon>
        <taxon>Asteroideae</taxon>
        <taxon>Anthemideae</taxon>
        <taxon>Artemisiinae</taxon>
        <taxon>Artemisia</taxon>
    </lineage>
</organism>
<gene>
    <name evidence="4" type="ORF">CTI12_AA442380</name>
</gene>
<dbReference type="EMBL" id="PKPP01007316">
    <property type="protein sequence ID" value="PWA53724.1"/>
    <property type="molecule type" value="Genomic_DNA"/>
</dbReference>
<feature type="transmembrane region" description="Helical" evidence="2">
    <location>
        <begin position="550"/>
        <end position="570"/>
    </location>
</feature>
<dbReference type="PROSITE" id="PS50297">
    <property type="entry name" value="ANK_REP_REGION"/>
    <property type="match status" value="1"/>
</dbReference>
<feature type="transmembrane region" description="Helical" evidence="2">
    <location>
        <begin position="468"/>
        <end position="486"/>
    </location>
</feature>
<feature type="transmembrane region" description="Helical" evidence="2">
    <location>
        <begin position="582"/>
        <end position="606"/>
    </location>
</feature>
<dbReference type="InterPro" id="IPR026961">
    <property type="entry name" value="PGG_dom"/>
</dbReference>
<sequence>MSSMMSSNSISISEEHYLNIPSAPHTPSSQVLPLNLPCRDLIDGRLEEYLEFCVPLHKASMRGDWKAAKNILGKKKDLVKSSINRNNETALHVAVSKGHRAFVKKLVSLMEKKDLELQDNNSYTAFCLAVSNGDVKMAEILLKENKDLIDIPTNQGMMPLHIAASTGRRDMVEFLYDNSKSMQLQGDFWTRENQICFLLACLKADCFDIALRIVKDQPELALGGGSVLRVLAQKPEAFKSKVTVASKMRRLFAILYPNSFTLNRNVCPGLTLLRLILKNIAKLHWTEVRAIMRGPSEPIKEENTTMLGVEKPIDARSSSVLFLAAEAGNVDFIVQVIEQYPELLQEINDINQSIFHVAVSHRHKNIFGLLYEIGSSRDSIVTLEDVHGNNMLHLVGFYHGNSSEYIPGAAYEMQQELLWFKEVQSMLPLSLREKKNGCGYTPREEFTNHHKHLVTDGEKWLKETGAQLMVVAALLAAMSFAATITFPGGYKDTGYPVLSKKDVFPYFMEQCSLAFICSSASIVNVLSLLTSRYAEEDFEKLLPTRMMLSILPLLISIASMVEAYFLNLALLTEKKLEPTPNIPFYFAYVVLIFSLNQLYRVVVYLCTTSIRAIYRPVQTPKIHWGRNL</sequence>
<keyword evidence="1" id="KW-0040">ANK repeat</keyword>
<dbReference type="PANTHER" id="PTHR24177">
    <property type="entry name" value="CASKIN"/>
    <property type="match status" value="1"/>
</dbReference>
<dbReference type="GO" id="GO:0016020">
    <property type="term" value="C:membrane"/>
    <property type="evidence" value="ECO:0007669"/>
    <property type="project" value="TreeGrafter"/>
</dbReference>
<evidence type="ECO:0000256" key="2">
    <source>
        <dbReference type="SAM" id="Phobius"/>
    </source>
</evidence>
<dbReference type="Proteomes" id="UP000245207">
    <property type="component" value="Unassembled WGS sequence"/>
</dbReference>
<dbReference type="AlphaFoldDB" id="A0A2U1LXP8"/>
<evidence type="ECO:0000313" key="4">
    <source>
        <dbReference type="EMBL" id="PWA53724.1"/>
    </source>
</evidence>
<keyword evidence="5" id="KW-1185">Reference proteome</keyword>
<dbReference type="PROSITE" id="PS50088">
    <property type="entry name" value="ANK_REPEAT"/>
    <property type="match status" value="1"/>
</dbReference>
<dbReference type="InterPro" id="IPR036770">
    <property type="entry name" value="Ankyrin_rpt-contain_sf"/>
</dbReference>
<reference evidence="4 5" key="1">
    <citation type="journal article" date="2018" name="Mol. Plant">
        <title>The genome of Artemisia annua provides insight into the evolution of Asteraceae family and artemisinin biosynthesis.</title>
        <authorList>
            <person name="Shen Q."/>
            <person name="Zhang L."/>
            <person name="Liao Z."/>
            <person name="Wang S."/>
            <person name="Yan T."/>
            <person name="Shi P."/>
            <person name="Liu M."/>
            <person name="Fu X."/>
            <person name="Pan Q."/>
            <person name="Wang Y."/>
            <person name="Lv Z."/>
            <person name="Lu X."/>
            <person name="Zhang F."/>
            <person name="Jiang W."/>
            <person name="Ma Y."/>
            <person name="Chen M."/>
            <person name="Hao X."/>
            <person name="Li L."/>
            <person name="Tang Y."/>
            <person name="Lv G."/>
            <person name="Zhou Y."/>
            <person name="Sun X."/>
            <person name="Brodelius P.E."/>
            <person name="Rose J.K.C."/>
            <person name="Tang K."/>
        </authorList>
    </citation>
    <scope>NUCLEOTIDE SEQUENCE [LARGE SCALE GENOMIC DNA]</scope>
    <source>
        <strain evidence="5">cv. Huhao1</strain>
        <tissue evidence="4">Leaf</tissue>
    </source>
</reference>
<keyword evidence="2" id="KW-0472">Membrane</keyword>
<dbReference type="SMART" id="SM00248">
    <property type="entry name" value="ANK"/>
    <property type="match status" value="6"/>
</dbReference>
<accession>A0A2U1LXP8</accession>
<evidence type="ECO:0000256" key="1">
    <source>
        <dbReference type="PROSITE-ProRule" id="PRU00023"/>
    </source>
</evidence>
<dbReference type="PANTHER" id="PTHR24177:SF383">
    <property type="entry name" value="ANKYRIN REPEAT-CONTAINING DOMAIN, PGG DOMAIN, ANKYRIN REPEAT-CONTAINING DOMAIN SUPERFAMILY"/>
    <property type="match status" value="1"/>
</dbReference>
<name>A0A2U1LXP8_ARTAN</name>
<proteinExistence type="predicted"/>
<keyword evidence="2" id="KW-1133">Transmembrane helix</keyword>
<dbReference type="STRING" id="35608.A0A2U1LXP8"/>
<evidence type="ECO:0000313" key="5">
    <source>
        <dbReference type="Proteomes" id="UP000245207"/>
    </source>
</evidence>
<evidence type="ECO:0000259" key="3">
    <source>
        <dbReference type="Pfam" id="PF13962"/>
    </source>
</evidence>
<feature type="transmembrane region" description="Helical" evidence="2">
    <location>
        <begin position="506"/>
        <end position="529"/>
    </location>
</feature>
<protein>
    <submittedName>
        <fullName evidence="4">Ankyrin repeat-containing protein</fullName>
    </submittedName>
</protein>
<keyword evidence="2" id="KW-0812">Transmembrane</keyword>
<dbReference type="Gene3D" id="1.25.40.20">
    <property type="entry name" value="Ankyrin repeat-containing domain"/>
    <property type="match status" value="2"/>
</dbReference>